<comment type="similarity">
    <text evidence="1">Belongs to the 'GDXG' lipolytic enzyme family.</text>
</comment>
<feature type="active site" evidence="2">
    <location>
        <position position="169"/>
    </location>
</feature>
<accession>A0A5C7I5S2</accession>
<feature type="domain" description="Alpha/beta hydrolase fold-3" evidence="3">
    <location>
        <begin position="80"/>
        <end position="289"/>
    </location>
</feature>
<proteinExistence type="inferred from homology"/>
<evidence type="ECO:0000259" key="3">
    <source>
        <dbReference type="Pfam" id="PF07859"/>
    </source>
</evidence>
<protein>
    <recommendedName>
        <fullName evidence="3">Alpha/beta hydrolase fold-3 domain-containing protein</fullName>
    </recommendedName>
</protein>
<keyword evidence="5" id="KW-1185">Reference proteome</keyword>
<dbReference type="InterPro" id="IPR033140">
    <property type="entry name" value="Lipase_GDXG_put_SER_AS"/>
</dbReference>
<evidence type="ECO:0000313" key="4">
    <source>
        <dbReference type="EMBL" id="TXG64338.1"/>
    </source>
</evidence>
<dbReference type="PANTHER" id="PTHR23024:SF257">
    <property type="entry name" value="ALPHA_BETA HYDROLASE FOLD-3 DOMAIN-CONTAINING PROTEIN"/>
    <property type="match status" value="1"/>
</dbReference>
<comment type="caution">
    <text evidence="4">The sequence shown here is derived from an EMBL/GenBank/DDBJ whole genome shotgun (WGS) entry which is preliminary data.</text>
</comment>
<evidence type="ECO:0000256" key="2">
    <source>
        <dbReference type="PROSITE-ProRule" id="PRU10038"/>
    </source>
</evidence>
<dbReference type="InterPro" id="IPR013094">
    <property type="entry name" value="AB_hydrolase_3"/>
</dbReference>
<evidence type="ECO:0000256" key="1">
    <source>
        <dbReference type="ARBA" id="ARBA00010515"/>
    </source>
</evidence>
<dbReference type="PANTHER" id="PTHR23024">
    <property type="entry name" value="ARYLACETAMIDE DEACETYLASE"/>
    <property type="match status" value="1"/>
</dbReference>
<organism evidence="4 5">
    <name type="scientific">Acer yangbiense</name>
    <dbReference type="NCBI Taxonomy" id="1000413"/>
    <lineage>
        <taxon>Eukaryota</taxon>
        <taxon>Viridiplantae</taxon>
        <taxon>Streptophyta</taxon>
        <taxon>Embryophyta</taxon>
        <taxon>Tracheophyta</taxon>
        <taxon>Spermatophyta</taxon>
        <taxon>Magnoliopsida</taxon>
        <taxon>eudicotyledons</taxon>
        <taxon>Gunneridae</taxon>
        <taxon>Pentapetalae</taxon>
        <taxon>rosids</taxon>
        <taxon>malvids</taxon>
        <taxon>Sapindales</taxon>
        <taxon>Sapindaceae</taxon>
        <taxon>Hippocastanoideae</taxon>
        <taxon>Acereae</taxon>
        <taxon>Acer</taxon>
    </lineage>
</organism>
<reference evidence="5" key="1">
    <citation type="journal article" date="2019" name="Gigascience">
        <title>De novo genome assembly of the endangered Acer yangbiense, a plant species with extremely small populations endemic to Yunnan Province, China.</title>
        <authorList>
            <person name="Yang J."/>
            <person name="Wariss H.M."/>
            <person name="Tao L."/>
            <person name="Zhang R."/>
            <person name="Yun Q."/>
            <person name="Hollingsworth P."/>
            <person name="Dao Z."/>
            <person name="Luo G."/>
            <person name="Guo H."/>
            <person name="Ma Y."/>
            <person name="Sun W."/>
        </authorList>
    </citation>
    <scope>NUCLEOTIDE SEQUENCE [LARGE SCALE GENOMIC DNA]</scope>
    <source>
        <strain evidence="5">cv. Malutang</strain>
    </source>
</reference>
<dbReference type="InterPro" id="IPR050466">
    <property type="entry name" value="Carboxylest/Gibb_receptor"/>
</dbReference>
<evidence type="ECO:0000313" key="5">
    <source>
        <dbReference type="Proteomes" id="UP000323000"/>
    </source>
</evidence>
<dbReference type="EMBL" id="VAHF01000004">
    <property type="protein sequence ID" value="TXG64338.1"/>
    <property type="molecule type" value="Genomic_DNA"/>
</dbReference>
<name>A0A5C7I5S2_9ROSI</name>
<dbReference type="PROSITE" id="PS01174">
    <property type="entry name" value="LIPASE_GDXG_SER"/>
    <property type="match status" value="1"/>
</dbReference>
<dbReference type="Gene3D" id="3.40.50.1820">
    <property type="entry name" value="alpha/beta hydrolase"/>
    <property type="match status" value="1"/>
</dbReference>
<dbReference type="OrthoDB" id="408631at2759"/>
<dbReference type="SUPFAM" id="SSF53474">
    <property type="entry name" value="alpha/beta-Hydrolases"/>
    <property type="match status" value="1"/>
</dbReference>
<dbReference type="InterPro" id="IPR029058">
    <property type="entry name" value="AB_hydrolase_fold"/>
</dbReference>
<dbReference type="AlphaFoldDB" id="A0A5C7I5S2"/>
<dbReference type="Pfam" id="PF07859">
    <property type="entry name" value="Abhydrolase_3"/>
    <property type="match status" value="1"/>
</dbReference>
<sequence>MDSSTDEIAYEFHPYFRAYKNGRVERFFGADRVPTSEFGSSDGVSSKDVVISAETAVSARIFLPSETTQQQPQIKKLPVLVYFHGGGLFMGSPFCSTYHNYVSSVVSRANIIAISVNYRLAPENHVPAAYEDCWSALKWVTSHFQFGVGTDPWLNNYADFDRVFLAGDSAGANIVHNMSVQADTDHEGLNGVKLSGICLIHPYFGRKNGGVDKFWVFVCPDTSGFDDPRINPAISKRLSRLGCSRVLVCLAEKDNLRERGMFYCESLRESGWVGDLEIMETQSEDHVFHLFKPNSDKALALMDQLVSFINQYKVSSL</sequence>
<dbReference type="Proteomes" id="UP000323000">
    <property type="component" value="Chromosome 4"/>
</dbReference>
<dbReference type="GO" id="GO:0016787">
    <property type="term" value="F:hydrolase activity"/>
    <property type="evidence" value="ECO:0007669"/>
    <property type="project" value="InterPro"/>
</dbReference>
<gene>
    <name evidence="4" type="ORF">EZV62_011332</name>
</gene>